<reference evidence="5" key="1">
    <citation type="submission" date="2015-04" db="UniProtKB">
        <authorList>
            <consortium name="EnsemblPlants"/>
        </authorList>
    </citation>
    <scope>IDENTIFICATION</scope>
    <source>
        <strain evidence="5">SL10</strain>
    </source>
</reference>
<evidence type="ECO:0000256" key="4">
    <source>
        <dbReference type="SAM" id="MobiDB-lite"/>
    </source>
</evidence>
<feature type="short sequence motif" description="VHIID" evidence="3">
    <location>
        <begin position="356"/>
        <end position="360"/>
    </location>
</feature>
<reference evidence="5" key="2">
    <citation type="submission" date="2018-04" db="EMBL/GenBank/DDBJ databases">
        <title>OnivRS2 (Oryza nivara Reference Sequence Version 2).</title>
        <authorList>
            <person name="Zhang J."/>
            <person name="Kudrna D."/>
            <person name="Lee S."/>
            <person name="Talag J."/>
            <person name="Rajasekar S."/>
            <person name="Welchert J."/>
            <person name="Hsing Y.-I."/>
            <person name="Wing R.A."/>
        </authorList>
    </citation>
    <scope>NUCLEOTIDE SEQUENCE [LARGE SCALE GENOMIC DNA]</scope>
    <source>
        <strain evidence="5">SL10</strain>
    </source>
</reference>
<comment type="similarity">
    <text evidence="3">Belongs to the GRAS family.</text>
</comment>
<keyword evidence="1" id="KW-0805">Transcription regulation</keyword>
<evidence type="ECO:0000256" key="2">
    <source>
        <dbReference type="ARBA" id="ARBA00023163"/>
    </source>
</evidence>
<comment type="caution">
    <text evidence="3">Lacks conserved residue(s) required for the propagation of feature annotation.</text>
</comment>
<dbReference type="STRING" id="4536.A0A0E0J5K4"/>
<name>A0A0E0J5K4_ORYNI</name>
<dbReference type="PANTHER" id="PTHR31636">
    <property type="entry name" value="OSJNBA0084A10.13 PROTEIN-RELATED"/>
    <property type="match status" value="1"/>
</dbReference>
<evidence type="ECO:0000313" key="5">
    <source>
        <dbReference type="EnsemblPlants" id="ONIVA11G23210.1"/>
    </source>
</evidence>
<dbReference type="EnsemblPlants" id="ONIVA11G23210.1">
    <property type="protein sequence ID" value="ONIVA11G23210.1"/>
    <property type="gene ID" value="ONIVA11G23210"/>
</dbReference>
<feature type="region of interest" description="Disordered" evidence="4">
    <location>
        <begin position="156"/>
        <end position="187"/>
    </location>
</feature>
<dbReference type="PROSITE" id="PS50985">
    <property type="entry name" value="GRAS"/>
    <property type="match status" value="2"/>
</dbReference>
<evidence type="ECO:0000256" key="1">
    <source>
        <dbReference type="ARBA" id="ARBA00023015"/>
    </source>
</evidence>
<dbReference type="Gramene" id="ONIVA11G23210.1">
    <property type="protein sequence ID" value="ONIVA11G23210.1"/>
    <property type="gene ID" value="ONIVA11G23210"/>
</dbReference>
<feature type="compositionally biased region" description="Basic and acidic residues" evidence="4">
    <location>
        <begin position="171"/>
        <end position="184"/>
    </location>
</feature>
<feature type="region of interest" description="VHIID" evidence="3">
    <location>
        <begin position="712"/>
        <end position="777"/>
    </location>
</feature>
<dbReference type="AlphaFoldDB" id="A0A0E0J5K4"/>
<feature type="compositionally biased region" description="Basic residues" evidence="4">
    <location>
        <begin position="161"/>
        <end position="170"/>
    </location>
</feature>
<feature type="region of interest" description="Disordered" evidence="4">
    <location>
        <begin position="541"/>
        <end position="563"/>
    </location>
</feature>
<accession>A0A0E0J5K4</accession>
<dbReference type="Pfam" id="PF03514">
    <property type="entry name" value="GRAS"/>
    <property type="match status" value="2"/>
</dbReference>
<organism evidence="5">
    <name type="scientific">Oryza nivara</name>
    <name type="common">Indian wild rice</name>
    <name type="synonym">Oryza sativa f. spontanea</name>
    <dbReference type="NCBI Taxonomy" id="4536"/>
    <lineage>
        <taxon>Eukaryota</taxon>
        <taxon>Viridiplantae</taxon>
        <taxon>Streptophyta</taxon>
        <taxon>Embryophyta</taxon>
        <taxon>Tracheophyta</taxon>
        <taxon>Spermatophyta</taxon>
        <taxon>Magnoliopsida</taxon>
        <taxon>Liliopsida</taxon>
        <taxon>Poales</taxon>
        <taxon>Poaceae</taxon>
        <taxon>BOP clade</taxon>
        <taxon>Oryzoideae</taxon>
        <taxon>Oryzeae</taxon>
        <taxon>Oryzinae</taxon>
        <taxon>Oryza</taxon>
    </lineage>
</organism>
<proteinExistence type="inferred from homology"/>
<evidence type="ECO:0000313" key="6">
    <source>
        <dbReference type="Proteomes" id="UP000006591"/>
    </source>
</evidence>
<dbReference type="HOGENOM" id="CLU_310231_0_0_1"/>
<sequence length="949" mass="106276">MAIEEEDLNMETAFPDEGWKSRILFAHSTWVAHDYMANPEDFFWEALLKENEAPSPSPVFSELPPTPLANSDGSTDPSSLLDNQLLSYVSSMLMEDEMGSSAAVTNLQCVNRGSTEEANNMLPGSEVVRAFLKGMEEASKLLPRNNSFRMLETVDQVSSHGHCRGGKKKNHDRDEQQLEEELGRSSKLAAMTNAGTEEAGARELLDELMLHSHETCIKDMEKLRIDMDNEADKTIKKKGKKGSSSKVVDLRMLLIQCAQAMATDNQQSAGELLKKIKQHALATGDAMQRVAHYFAKGLEARLAGSGKHLYQNHVRMSLVEYLKVYKLYMAACCFKKVALMFAAMTIMQAVQGKKRLHIVDYGIRCGLHWPDLFRRLGSREDGPPEVRITIVDIPQPGQLPLNREKVMMVKNHYHKDFVIEEDQYMANPEDFFWEALLKKNEAPSPPPVFFDLPATPLSNSDGTDPSSLDNQLLSYVSRMLMEDEMGSSAAITNLQCVNRGSTEEANNMLPGSEVVRAFSKGMGEASKLLPRNNSFRTLETVDQVSSDGHCRGRKNKNHDRDEQQLEEELGRSSKLAALTIAGTQEAGAHELLDELMLHAHETCIKDMEKLRIDMDNEAEKKINKKDKKGSSSKVVDLRLLLIQCAQATATDNQQSAGELLKKIKQHALATGDAMQRVAHYFAKGLEARLAGRGKHLYQNQMRMSLVEYLKVYKLYMAACCFKKVALMFAAMTIMQAVQGKKRLHIVDYGIRCGLHWPDLLRRLGSREDGPPEVRITIVDILQPAFRPFQRIEEAGHCLSSCANEFRVPFRFQAVAAAKWETVGAEDLHIEPDEVLVVNDLWSFSALMDESVFCDGPNPRDVALRNISKMQPDVFIQGIINGSYGASFLSRFRAVLLYYSALFGILDATTPRDSGLRLALEQNLLGPYALNAIACEGADLVERPEKYKQW</sequence>
<protein>
    <submittedName>
        <fullName evidence="5">Uncharacterized protein</fullName>
    </submittedName>
</protein>
<evidence type="ECO:0000256" key="3">
    <source>
        <dbReference type="PROSITE-ProRule" id="PRU01191"/>
    </source>
</evidence>
<feature type="region of interest" description="VHIID" evidence="3">
    <location>
        <begin position="325"/>
        <end position="390"/>
    </location>
</feature>
<dbReference type="InterPro" id="IPR005202">
    <property type="entry name" value="TF_GRAS"/>
</dbReference>
<dbReference type="eggNOG" id="ENOG502QSQ6">
    <property type="taxonomic scope" value="Eukaryota"/>
</dbReference>
<dbReference type="Proteomes" id="UP000006591">
    <property type="component" value="Chromosome 11"/>
</dbReference>
<keyword evidence="6" id="KW-1185">Reference proteome</keyword>
<feature type="region of interest" description="Disordered" evidence="4">
    <location>
        <begin position="54"/>
        <end position="78"/>
    </location>
</feature>
<feature type="region of interest" description="SAW" evidence="3">
    <location>
        <begin position="933"/>
        <end position="949"/>
    </location>
</feature>
<feature type="region of interest" description="Leucine repeat II (LRII)" evidence="3">
    <location>
        <begin position="793"/>
        <end position="825"/>
    </location>
</feature>
<keyword evidence="2" id="KW-0804">Transcription</keyword>
<feature type="compositionally biased region" description="Polar residues" evidence="4">
    <location>
        <begin position="68"/>
        <end position="78"/>
    </location>
</feature>
<feature type="short sequence motif" description="VHIID" evidence="3">
    <location>
        <begin position="743"/>
        <end position="747"/>
    </location>
</feature>